<dbReference type="Proteomes" id="UP000315439">
    <property type="component" value="Unassembled WGS sequence"/>
</dbReference>
<dbReference type="AlphaFoldDB" id="A0A545U6F4"/>
<reference evidence="2 3" key="1">
    <citation type="submission" date="2019-07" db="EMBL/GenBank/DDBJ databases">
        <title>Draft genome for Aliikangiella sp. M105.</title>
        <authorList>
            <person name="Wang G."/>
        </authorList>
    </citation>
    <scope>NUCLEOTIDE SEQUENCE [LARGE SCALE GENOMIC DNA]</scope>
    <source>
        <strain evidence="2 3">M105</strain>
    </source>
</reference>
<dbReference type="EMBL" id="VIKS01000013">
    <property type="protein sequence ID" value="TQV85061.1"/>
    <property type="molecule type" value="Genomic_DNA"/>
</dbReference>
<proteinExistence type="predicted"/>
<feature type="signal peptide" evidence="1">
    <location>
        <begin position="1"/>
        <end position="23"/>
    </location>
</feature>
<evidence type="ECO:0000313" key="2">
    <source>
        <dbReference type="EMBL" id="TQV85061.1"/>
    </source>
</evidence>
<gene>
    <name evidence="2" type="ORF">FLL46_21985</name>
</gene>
<evidence type="ECO:0000313" key="3">
    <source>
        <dbReference type="Proteomes" id="UP000315439"/>
    </source>
</evidence>
<sequence length="124" mass="14126">MMKKLVTGIALGSLLLLGDFAHGSPLTDEQLIDNYYSARYFKRSAAISGFDQKFSVDFEKINFFFHNESNGRACWVGDSKTKMDWSICYDVFSAYNSFLEARTELQKRSITSIGLRNSIEVILK</sequence>
<name>A0A545U6F4_9GAMM</name>
<dbReference type="RefSeq" id="WP_168204284.1">
    <property type="nucleotide sequence ID" value="NZ_ML660169.1"/>
</dbReference>
<keyword evidence="1" id="KW-0732">Signal</keyword>
<keyword evidence="3" id="KW-1185">Reference proteome</keyword>
<organism evidence="2 3">
    <name type="scientific">Aliikangiella coralliicola</name>
    <dbReference type="NCBI Taxonomy" id="2592383"/>
    <lineage>
        <taxon>Bacteria</taxon>
        <taxon>Pseudomonadati</taxon>
        <taxon>Pseudomonadota</taxon>
        <taxon>Gammaproteobacteria</taxon>
        <taxon>Oceanospirillales</taxon>
        <taxon>Pleioneaceae</taxon>
        <taxon>Aliikangiella</taxon>
    </lineage>
</organism>
<feature type="chain" id="PRO_5022105327" evidence="1">
    <location>
        <begin position="24"/>
        <end position="124"/>
    </location>
</feature>
<protein>
    <submittedName>
        <fullName evidence="2">Uncharacterized protein</fullName>
    </submittedName>
</protein>
<accession>A0A545U6F4</accession>
<evidence type="ECO:0000256" key="1">
    <source>
        <dbReference type="SAM" id="SignalP"/>
    </source>
</evidence>
<comment type="caution">
    <text evidence="2">The sequence shown here is derived from an EMBL/GenBank/DDBJ whole genome shotgun (WGS) entry which is preliminary data.</text>
</comment>